<feature type="chain" id="PRO_5032527028" evidence="1">
    <location>
        <begin position="24"/>
        <end position="107"/>
    </location>
</feature>
<evidence type="ECO:0000313" key="2">
    <source>
        <dbReference type="EMBL" id="CAE8602298.1"/>
    </source>
</evidence>
<dbReference type="Proteomes" id="UP000654075">
    <property type="component" value="Unassembled WGS sequence"/>
</dbReference>
<keyword evidence="1" id="KW-0732">Signal</keyword>
<feature type="signal peptide" evidence="1">
    <location>
        <begin position="1"/>
        <end position="23"/>
    </location>
</feature>
<feature type="non-terminal residue" evidence="2">
    <location>
        <position position="1"/>
    </location>
</feature>
<accession>A0A813EJM8</accession>
<feature type="non-terminal residue" evidence="2">
    <location>
        <position position="107"/>
    </location>
</feature>
<evidence type="ECO:0000256" key="1">
    <source>
        <dbReference type="SAM" id="SignalP"/>
    </source>
</evidence>
<reference evidence="2" key="1">
    <citation type="submission" date="2021-02" db="EMBL/GenBank/DDBJ databases">
        <authorList>
            <person name="Dougan E. K."/>
            <person name="Rhodes N."/>
            <person name="Thang M."/>
            <person name="Chan C."/>
        </authorList>
    </citation>
    <scope>NUCLEOTIDE SEQUENCE</scope>
</reference>
<protein>
    <submittedName>
        <fullName evidence="2">Uncharacterized protein</fullName>
    </submittedName>
</protein>
<proteinExistence type="predicted"/>
<dbReference type="AlphaFoldDB" id="A0A813EJM8"/>
<gene>
    <name evidence="2" type="ORF">PGLA1383_LOCUS20549</name>
</gene>
<keyword evidence="3" id="KW-1185">Reference proteome</keyword>
<sequence length="107" mass="12270">VSSPSEPKVVCTMLLWVTRFALGQTSRRALPWCSLVHQGHGDPMRQTSTSCTTRPFGRLTRRALPCCPKRPRRRKRRRVMRMISRLALGNFLRSTRPIRPIEPSGDS</sequence>
<dbReference type="EMBL" id="CAJNNV010014105">
    <property type="protein sequence ID" value="CAE8602298.1"/>
    <property type="molecule type" value="Genomic_DNA"/>
</dbReference>
<evidence type="ECO:0000313" key="3">
    <source>
        <dbReference type="Proteomes" id="UP000654075"/>
    </source>
</evidence>
<organism evidence="2 3">
    <name type="scientific">Polarella glacialis</name>
    <name type="common">Dinoflagellate</name>
    <dbReference type="NCBI Taxonomy" id="89957"/>
    <lineage>
        <taxon>Eukaryota</taxon>
        <taxon>Sar</taxon>
        <taxon>Alveolata</taxon>
        <taxon>Dinophyceae</taxon>
        <taxon>Suessiales</taxon>
        <taxon>Suessiaceae</taxon>
        <taxon>Polarella</taxon>
    </lineage>
</organism>
<name>A0A813EJM8_POLGL</name>
<comment type="caution">
    <text evidence="2">The sequence shown here is derived from an EMBL/GenBank/DDBJ whole genome shotgun (WGS) entry which is preliminary data.</text>
</comment>